<feature type="region of interest" description="Disordered" evidence="1">
    <location>
        <begin position="1"/>
        <end position="32"/>
    </location>
</feature>
<evidence type="ECO:0000256" key="1">
    <source>
        <dbReference type="SAM" id="MobiDB-lite"/>
    </source>
</evidence>
<feature type="region of interest" description="Disordered" evidence="1">
    <location>
        <begin position="47"/>
        <end position="67"/>
    </location>
</feature>
<proteinExistence type="predicted"/>
<dbReference type="EMBL" id="MLJW01000598">
    <property type="protein sequence ID" value="OIQ84689.1"/>
    <property type="molecule type" value="Genomic_DNA"/>
</dbReference>
<protein>
    <submittedName>
        <fullName evidence="2">Uncharacterized protein</fullName>
    </submittedName>
</protein>
<name>A0A1J5QMA8_9ZZZZ</name>
<comment type="caution">
    <text evidence="2">The sequence shown here is derived from an EMBL/GenBank/DDBJ whole genome shotgun (WGS) entry which is preliminary data.</text>
</comment>
<feature type="compositionally biased region" description="Basic and acidic residues" evidence="1">
    <location>
        <begin position="1"/>
        <end position="10"/>
    </location>
</feature>
<accession>A0A1J5QMA8</accession>
<evidence type="ECO:0000313" key="2">
    <source>
        <dbReference type="EMBL" id="OIQ84689.1"/>
    </source>
</evidence>
<organism evidence="2">
    <name type="scientific">mine drainage metagenome</name>
    <dbReference type="NCBI Taxonomy" id="410659"/>
    <lineage>
        <taxon>unclassified sequences</taxon>
        <taxon>metagenomes</taxon>
        <taxon>ecological metagenomes</taxon>
    </lineage>
</organism>
<feature type="compositionally biased region" description="Polar residues" evidence="1">
    <location>
        <begin position="123"/>
        <end position="134"/>
    </location>
</feature>
<feature type="compositionally biased region" description="Low complexity" evidence="1">
    <location>
        <begin position="54"/>
        <end position="67"/>
    </location>
</feature>
<sequence>MNQSDPRELGRASMSEAMARAPSCCGPTSTTAWRTESTWRRSATALELTRRSTRTASSGSALTTRTTATWSTSSALSSCISSRHWSSPALKLVVGIGASRLKIGPWRRSTPSSMPSWVRGSESARSPITATPSSCARPIRSRSAPMSSLRSTLTKCTIGSSASCAGVPT</sequence>
<feature type="region of interest" description="Disordered" evidence="1">
    <location>
        <begin position="107"/>
        <end position="147"/>
    </location>
</feature>
<gene>
    <name evidence="2" type="ORF">GALL_334730</name>
</gene>
<reference evidence="2" key="1">
    <citation type="submission" date="2016-10" db="EMBL/GenBank/DDBJ databases">
        <title>Sequence of Gallionella enrichment culture.</title>
        <authorList>
            <person name="Poehlein A."/>
            <person name="Muehling M."/>
            <person name="Daniel R."/>
        </authorList>
    </citation>
    <scope>NUCLEOTIDE SEQUENCE</scope>
</reference>
<dbReference type="AlphaFoldDB" id="A0A1J5QMA8"/>